<dbReference type="Proteomes" id="UP001152651">
    <property type="component" value="Unassembled WGS sequence"/>
</dbReference>
<keyword evidence="1" id="KW-0812">Transmembrane</keyword>
<name>A0ABM9F5X7_9ENTR</name>
<comment type="caution">
    <text evidence="2">The sequence shown here is derived from an EMBL/GenBank/DDBJ whole genome shotgun (WGS) entry which is preliminary data.</text>
</comment>
<keyword evidence="1" id="KW-0472">Membrane</keyword>
<dbReference type="InterPro" id="IPR019685">
    <property type="entry name" value="DUF2534"/>
</dbReference>
<evidence type="ECO:0000313" key="2">
    <source>
        <dbReference type="EMBL" id="CAH6635919.1"/>
    </source>
</evidence>
<dbReference type="Pfam" id="PF10749">
    <property type="entry name" value="DUF2534"/>
    <property type="match status" value="1"/>
</dbReference>
<keyword evidence="1" id="KW-1133">Transmembrane helix</keyword>
<reference evidence="2" key="1">
    <citation type="submission" date="2022-05" db="EMBL/GenBank/DDBJ databases">
        <authorList>
            <person name="Blom J."/>
        </authorList>
    </citation>
    <scope>NUCLEOTIDE SEQUENCE</scope>
    <source>
        <strain evidence="2">Type strain: CPO20170097</strain>
    </source>
</reference>
<evidence type="ECO:0000313" key="3">
    <source>
        <dbReference type="Proteomes" id="UP001152651"/>
    </source>
</evidence>
<dbReference type="RefSeq" id="WP_015964815.1">
    <property type="nucleotide sequence ID" value="NZ_CALSBS010000002.1"/>
</dbReference>
<dbReference type="GeneID" id="99807698"/>
<accession>A0ABM9F5X7</accession>
<keyword evidence="3" id="KW-1185">Reference proteome</keyword>
<evidence type="ECO:0000256" key="1">
    <source>
        <dbReference type="SAM" id="Phobius"/>
    </source>
</evidence>
<feature type="transmembrane region" description="Helical" evidence="1">
    <location>
        <begin position="14"/>
        <end position="34"/>
    </location>
</feature>
<gene>
    <name evidence="2" type="ORF">FBBNIHIM_03710</name>
</gene>
<protein>
    <submittedName>
        <fullName evidence="2">DUF2534 domain-containing protein</fullName>
    </submittedName>
</protein>
<proteinExistence type="predicted"/>
<dbReference type="EMBL" id="CALSBS010000002">
    <property type="protein sequence ID" value="CAH6635919.1"/>
    <property type="molecule type" value="Genomic_DNA"/>
</dbReference>
<feature type="transmembrane region" description="Helical" evidence="1">
    <location>
        <begin position="54"/>
        <end position="80"/>
    </location>
</feature>
<organism evidence="2 3">
    <name type="scientific">Pseudocitrobacter vendiensis</name>
    <dbReference type="NCBI Taxonomy" id="2488306"/>
    <lineage>
        <taxon>Bacteria</taxon>
        <taxon>Pseudomonadati</taxon>
        <taxon>Pseudomonadota</taxon>
        <taxon>Gammaproteobacteria</taxon>
        <taxon>Enterobacterales</taxon>
        <taxon>Enterobacteriaceae</taxon>
        <taxon>Pseudocitrobacter</taxon>
    </lineage>
</organism>
<sequence>MVLEKLRTRNGKKFLLCACTIFVIALFVVGRATFGGVVREYNLPYSEWTTGMFFLQGAMVMVYSCIFTVLGSIPFGFIFLGPKESHS</sequence>